<organism evidence="2 3">
    <name type="scientific">Isoptericola chiayiensis</name>
    <dbReference type="NCBI Taxonomy" id="579446"/>
    <lineage>
        <taxon>Bacteria</taxon>
        <taxon>Bacillati</taxon>
        <taxon>Actinomycetota</taxon>
        <taxon>Actinomycetes</taxon>
        <taxon>Micrococcales</taxon>
        <taxon>Promicromonosporaceae</taxon>
        <taxon>Isoptericola</taxon>
    </lineage>
</organism>
<accession>A0ABP8YBG5</accession>
<sequence>MRRTRHRTDLLRGERGAAAVEHAGVIVVVVAVVVALLVAISPVGQAIAGRICEAVGASCGSPAAVEADDEPTEPCVLASDTVNVKYSLSVSFVDVGSGVGMQTEELSDGTFKTTLSLSGQAGASLTAGELQAKLRIGDYGGGADLSASVSAAQRLGGGLEYTFDSAEDAADFEEWAYRTFAKESAKAAAGPALGLGVEIANWAVDKITGYDYDPPAPTGFYAEGGPVISGSAGAQAIVAGANASAEFSSALGYRQDLESGNHTVYSKIKLDAKAASDLGLKTLAEGGAGTEFVAEVTVDENGQLAGLSVAGAATADGAYDLTGLLDTPLQDSGGRGVRVRASLPVTDANRDQLTSALADLGVYGGGSPSRMADAMSSLFDVAADSGEVTAQTLDVSSSNLLSGALGVKAPAVGGVGVGVESGTSSQDSVDAWYLGDHGWNDWEACS</sequence>
<name>A0ABP8YBG5_9MICO</name>
<gene>
    <name evidence="2" type="ORF">GCM10023216_14560</name>
</gene>
<comment type="caution">
    <text evidence="2">The sequence shown here is derived from an EMBL/GenBank/DDBJ whole genome shotgun (WGS) entry which is preliminary data.</text>
</comment>
<reference evidence="3" key="1">
    <citation type="journal article" date="2019" name="Int. J. Syst. Evol. Microbiol.">
        <title>The Global Catalogue of Microorganisms (GCM) 10K type strain sequencing project: providing services to taxonomists for standard genome sequencing and annotation.</title>
        <authorList>
            <consortium name="The Broad Institute Genomics Platform"/>
            <consortium name="The Broad Institute Genome Sequencing Center for Infectious Disease"/>
            <person name="Wu L."/>
            <person name="Ma J."/>
        </authorList>
    </citation>
    <scope>NUCLEOTIDE SEQUENCE [LARGE SCALE GENOMIC DNA]</scope>
    <source>
        <strain evidence="3">JCM 18063</strain>
    </source>
</reference>
<dbReference type="Proteomes" id="UP001500956">
    <property type="component" value="Unassembled WGS sequence"/>
</dbReference>
<evidence type="ECO:0000313" key="2">
    <source>
        <dbReference type="EMBL" id="GAA4725315.1"/>
    </source>
</evidence>
<keyword evidence="1" id="KW-1133">Transmembrane helix</keyword>
<keyword evidence="3" id="KW-1185">Reference proteome</keyword>
<evidence type="ECO:0000256" key="1">
    <source>
        <dbReference type="SAM" id="Phobius"/>
    </source>
</evidence>
<proteinExistence type="predicted"/>
<keyword evidence="1" id="KW-0472">Membrane</keyword>
<protein>
    <submittedName>
        <fullName evidence="2">Uncharacterized protein</fullName>
    </submittedName>
</protein>
<evidence type="ECO:0000313" key="3">
    <source>
        <dbReference type="Proteomes" id="UP001500956"/>
    </source>
</evidence>
<feature type="transmembrane region" description="Helical" evidence="1">
    <location>
        <begin position="20"/>
        <end position="40"/>
    </location>
</feature>
<dbReference type="EMBL" id="BAABID010000007">
    <property type="protein sequence ID" value="GAA4725315.1"/>
    <property type="molecule type" value="Genomic_DNA"/>
</dbReference>
<keyword evidence="1" id="KW-0812">Transmembrane</keyword>